<dbReference type="Gene3D" id="1.10.2020.10">
    <property type="entry name" value="uronate isomerase, domain 2, chain A"/>
    <property type="match status" value="1"/>
</dbReference>
<dbReference type="GeneID" id="92814119"/>
<dbReference type="GO" id="GO:0008880">
    <property type="term" value="F:glucuronate isomerase activity"/>
    <property type="evidence" value="ECO:0007669"/>
    <property type="project" value="UniProtKB-EC"/>
</dbReference>
<dbReference type="Proteomes" id="UP001288320">
    <property type="component" value="Unassembled WGS sequence"/>
</dbReference>
<dbReference type="SUPFAM" id="SSF51556">
    <property type="entry name" value="Metallo-dependent hydrolases"/>
    <property type="match status" value="1"/>
</dbReference>
<dbReference type="EMBL" id="JAWNFY010000001">
    <property type="protein sequence ID" value="MDY5145452.1"/>
    <property type="molecule type" value="Genomic_DNA"/>
</dbReference>
<dbReference type="Proteomes" id="UP001284901">
    <property type="component" value="Unassembled WGS sequence"/>
</dbReference>
<dbReference type="PANTHER" id="PTHR30068">
    <property type="entry name" value="URONATE ISOMERASE"/>
    <property type="match status" value="1"/>
</dbReference>
<keyword evidence="9" id="KW-1185">Reference proteome</keyword>
<dbReference type="GO" id="GO:0019698">
    <property type="term" value="P:D-galacturonate catabolic process"/>
    <property type="evidence" value="ECO:0007669"/>
    <property type="project" value="TreeGrafter"/>
</dbReference>
<comment type="caution">
    <text evidence="7">The sequence shown here is derived from an EMBL/GenBank/DDBJ whole genome shotgun (WGS) entry which is preliminary data.</text>
</comment>
<comment type="similarity">
    <text evidence="3">Belongs to the metallo-dependent hydrolases superfamily. Uronate isomerase family.</text>
</comment>
<evidence type="ECO:0000256" key="4">
    <source>
        <dbReference type="ARBA" id="ARBA00012546"/>
    </source>
</evidence>
<evidence type="ECO:0000256" key="5">
    <source>
        <dbReference type="ARBA" id="ARBA00020555"/>
    </source>
</evidence>
<sequence length="483" mass="54672">MSTPLTLNPDRLFPADPTQRKLAREIFEVTKKHPIISPHGHVPPEWLALNTPFSDPTSMLLTPDHYTNRLLHAVGRVDLADLGVPVGSPLSPEKSRAAWRLFCKNWWTLRGTAVQGWFESEFVDVFDVHVRPSEETADEIYDHINALLKTEEFLPRSLYKRFNLAMMATTDDPVSDLRYHKQLLDDPTWEGYIPPTFRPDKYLEPAAPDFKANVEALGQAADQDVSTYEGYVEAMRKRRLFFKEMGAVSSDHSHRDPGTARLPEARAAELYKLALAGKISPEDGAALRRHMLNDQARLACEDGLVMTFHPAVYRNHHQAAFERLGADVGGDVPMAVEFTNNVQPMLSEYGDNPNFQVVFFTIDQDVYQRELAPLAGYYPSVYVGAPWWFIDEPDAILRYREQVTPYGTFYKTSGMIDDTRAFASIPARHDVARRMDSVYLARMVAEHRLELDEALEVSEALVTTIPARAFRVDTSKLSGTTAK</sequence>
<dbReference type="Pfam" id="PF02614">
    <property type="entry name" value="UxaC"/>
    <property type="match status" value="1"/>
</dbReference>
<comment type="catalytic activity">
    <reaction evidence="1">
        <text>D-glucuronate = D-fructuronate</text>
        <dbReference type="Rhea" id="RHEA:13049"/>
        <dbReference type="ChEBI" id="CHEBI:58720"/>
        <dbReference type="ChEBI" id="CHEBI:59863"/>
        <dbReference type="EC" id="5.3.1.12"/>
    </reaction>
</comment>
<evidence type="ECO:0000313" key="8">
    <source>
        <dbReference type="EMBL" id="MDY5145452.1"/>
    </source>
</evidence>
<evidence type="ECO:0000313" key="7">
    <source>
        <dbReference type="EMBL" id="MDY5140404.1"/>
    </source>
</evidence>
<reference evidence="7 9" key="1">
    <citation type="submission" date="2023-10" db="EMBL/GenBank/DDBJ databases">
        <title>Whole Genome based description of the genera Actinobaculum and Actinotignum reveals a complex phylogenetic relationship within the species included in the genus Actinotignum.</title>
        <authorList>
            <person name="Jensen C.S."/>
            <person name="Dargis R."/>
            <person name="Kemp M."/>
            <person name="Christensen J.J."/>
        </authorList>
    </citation>
    <scope>NUCLEOTIDE SEQUENCE</scope>
    <source>
        <strain evidence="8 9">SLA_B089</strain>
        <strain evidence="7">SLA_B245</strain>
    </source>
</reference>
<proteinExistence type="inferred from homology"/>
<evidence type="ECO:0000256" key="3">
    <source>
        <dbReference type="ARBA" id="ARBA00008397"/>
    </source>
</evidence>
<dbReference type="InterPro" id="IPR003766">
    <property type="entry name" value="Uronate_isomerase"/>
</dbReference>
<evidence type="ECO:0000256" key="1">
    <source>
        <dbReference type="ARBA" id="ARBA00001165"/>
    </source>
</evidence>
<dbReference type="RefSeq" id="WP_101594880.1">
    <property type="nucleotide sequence ID" value="NZ_CAUPFC010000002.1"/>
</dbReference>
<dbReference type="NCBIfam" id="NF002794">
    <property type="entry name" value="PRK02925.1"/>
    <property type="match status" value="1"/>
</dbReference>
<dbReference type="EC" id="5.3.1.12" evidence="4"/>
<dbReference type="AlphaFoldDB" id="A0AAW9HBQ1"/>
<organism evidence="7 10">
    <name type="scientific">Actinotignum timonense</name>
    <dbReference type="NCBI Taxonomy" id="1870995"/>
    <lineage>
        <taxon>Bacteria</taxon>
        <taxon>Bacillati</taxon>
        <taxon>Actinomycetota</taxon>
        <taxon>Actinomycetes</taxon>
        <taxon>Actinomycetales</taxon>
        <taxon>Actinomycetaceae</taxon>
        <taxon>Actinotignum</taxon>
    </lineage>
</organism>
<evidence type="ECO:0000313" key="9">
    <source>
        <dbReference type="Proteomes" id="UP001284901"/>
    </source>
</evidence>
<name>A0AAW9HBQ1_9ACTO</name>
<dbReference type="Gene3D" id="3.20.20.140">
    <property type="entry name" value="Metal-dependent hydrolases"/>
    <property type="match status" value="1"/>
</dbReference>
<dbReference type="PANTHER" id="PTHR30068:SF4">
    <property type="entry name" value="URONATE ISOMERASE"/>
    <property type="match status" value="1"/>
</dbReference>
<evidence type="ECO:0000256" key="6">
    <source>
        <dbReference type="ARBA" id="ARBA00023235"/>
    </source>
</evidence>
<evidence type="ECO:0000256" key="2">
    <source>
        <dbReference type="ARBA" id="ARBA00004892"/>
    </source>
</evidence>
<gene>
    <name evidence="7" type="primary">uxaC</name>
    <name evidence="7" type="ORF">R6G74_03630</name>
    <name evidence="8" type="ORF">R6P33_00240</name>
</gene>
<keyword evidence="6 7" id="KW-0413">Isomerase</keyword>
<accession>A0AAW9HBQ1</accession>
<dbReference type="EMBL" id="JAWNFV010000006">
    <property type="protein sequence ID" value="MDY5140404.1"/>
    <property type="molecule type" value="Genomic_DNA"/>
</dbReference>
<protein>
    <recommendedName>
        <fullName evidence="5">Uronate isomerase</fullName>
        <ecNumber evidence="4">5.3.1.12</ecNumber>
    </recommendedName>
</protein>
<evidence type="ECO:0000313" key="10">
    <source>
        <dbReference type="Proteomes" id="UP001288320"/>
    </source>
</evidence>
<dbReference type="InterPro" id="IPR032466">
    <property type="entry name" value="Metal_Hydrolase"/>
</dbReference>
<comment type="pathway">
    <text evidence="2">Carbohydrate metabolism; pentose and glucuronate interconversion.</text>
</comment>
<dbReference type="GO" id="GO:0042840">
    <property type="term" value="P:D-glucuronate catabolic process"/>
    <property type="evidence" value="ECO:0007669"/>
    <property type="project" value="TreeGrafter"/>
</dbReference>